<sequence>MIEEHRTVVEGARAEETLICNRAKHSRDLFISLIFLTKKNLTIEKVVSFSLSKYSFLTRYPYCKIKNIRWQNLHVLQIIRGREHARTKSERMCTGMQCAGRAMLSAASWTAAYQHRVANFVLMDSLSRGLE</sequence>
<gene>
    <name evidence="1" type="ORF">PUN28_015644</name>
</gene>
<protein>
    <submittedName>
        <fullName evidence="1">Uncharacterized protein</fullName>
    </submittedName>
</protein>
<reference evidence="1 2" key="1">
    <citation type="submission" date="2023-03" db="EMBL/GenBank/DDBJ databases">
        <title>High recombination rates correlate with genetic variation in Cardiocondyla obscurior ants.</title>
        <authorList>
            <person name="Errbii M."/>
        </authorList>
    </citation>
    <scope>NUCLEOTIDE SEQUENCE [LARGE SCALE GENOMIC DNA]</scope>
    <source>
        <strain evidence="1">Alpha-2009</strain>
        <tissue evidence="1">Whole body</tissue>
    </source>
</reference>
<dbReference type="AlphaFoldDB" id="A0AAW2EWF1"/>
<organism evidence="1 2">
    <name type="scientific">Cardiocondyla obscurior</name>
    <dbReference type="NCBI Taxonomy" id="286306"/>
    <lineage>
        <taxon>Eukaryota</taxon>
        <taxon>Metazoa</taxon>
        <taxon>Ecdysozoa</taxon>
        <taxon>Arthropoda</taxon>
        <taxon>Hexapoda</taxon>
        <taxon>Insecta</taxon>
        <taxon>Pterygota</taxon>
        <taxon>Neoptera</taxon>
        <taxon>Endopterygota</taxon>
        <taxon>Hymenoptera</taxon>
        <taxon>Apocrita</taxon>
        <taxon>Aculeata</taxon>
        <taxon>Formicoidea</taxon>
        <taxon>Formicidae</taxon>
        <taxon>Myrmicinae</taxon>
        <taxon>Cardiocondyla</taxon>
    </lineage>
</organism>
<dbReference type="Proteomes" id="UP001430953">
    <property type="component" value="Unassembled WGS sequence"/>
</dbReference>
<dbReference type="EMBL" id="JADYXP020000017">
    <property type="protein sequence ID" value="KAL0107240.1"/>
    <property type="molecule type" value="Genomic_DNA"/>
</dbReference>
<comment type="caution">
    <text evidence="1">The sequence shown here is derived from an EMBL/GenBank/DDBJ whole genome shotgun (WGS) entry which is preliminary data.</text>
</comment>
<evidence type="ECO:0000313" key="2">
    <source>
        <dbReference type="Proteomes" id="UP001430953"/>
    </source>
</evidence>
<accession>A0AAW2EWF1</accession>
<evidence type="ECO:0000313" key="1">
    <source>
        <dbReference type="EMBL" id="KAL0107240.1"/>
    </source>
</evidence>
<name>A0AAW2EWF1_9HYME</name>
<keyword evidence="2" id="KW-1185">Reference proteome</keyword>
<proteinExistence type="predicted"/>